<evidence type="ECO:0000259" key="11">
    <source>
        <dbReference type="PROSITE" id="PS51794"/>
    </source>
</evidence>
<dbReference type="InterPro" id="IPR034701">
    <property type="entry name" value="CdaA"/>
</dbReference>
<dbReference type="EC" id="2.7.7.85" evidence="10"/>
<feature type="domain" description="DAC" evidence="11">
    <location>
        <begin position="88"/>
        <end position="250"/>
    </location>
</feature>
<evidence type="ECO:0000256" key="10">
    <source>
        <dbReference type="HAMAP-Rule" id="MF_01499"/>
    </source>
</evidence>
<feature type="transmembrane region" description="Helical" evidence="10">
    <location>
        <begin position="15"/>
        <end position="34"/>
    </location>
</feature>
<evidence type="ECO:0000256" key="2">
    <source>
        <dbReference type="ARBA" id="ARBA00022475"/>
    </source>
</evidence>
<organism evidence="12 13">
    <name type="scientific">Candidatus Monoglobus merdigallinarum</name>
    <dbReference type="NCBI Taxonomy" id="2838698"/>
    <lineage>
        <taxon>Bacteria</taxon>
        <taxon>Bacillati</taxon>
        <taxon>Bacillota</taxon>
        <taxon>Clostridia</taxon>
        <taxon>Monoglobales</taxon>
        <taxon>Monoglobaceae</taxon>
        <taxon>Monoglobus</taxon>
    </lineage>
</organism>
<gene>
    <name evidence="12" type="primary">cdaA</name>
    <name evidence="10" type="synonym">dacA</name>
    <name evidence="12" type="ORF">H9900_06340</name>
</gene>
<dbReference type="InterPro" id="IPR045585">
    <property type="entry name" value="CdaA_N"/>
</dbReference>
<keyword evidence="2 10" id="KW-1003">Cell membrane</keyword>
<protein>
    <recommendedName>
        <fullName evidence="10">Diadenylate cyclase</fullName>
        <shortName evidence="10">DAC</shortName>
        <ecNumber evidence="10">2.7.7.85</ecNumber>
    </recommendedName>
    <alternativeName>
        <fullName evidence="10">Cyclic-di-AMP synthase</fullName>
        <shortName evidence="10">c-di-AMP synthase</shortName>
    </alternativeName>
</protein>
<evidence type="ECO:0000256" key="9">
    <source>
        <dbReference type="ARBA" id="ARBA00023136"/>
    </source>
</evidence>
<keyword evidence="8 10" id="KW-1133">Transmembrane helix</keyword>
<evidence type="ECO:0000256" key="6">
    <source>
        <dbReference type="ARBA" id="ARBA00022741"/>
    </source>
</evidence>
<dbReference type="InterPro" id="IPR036888">
    <property type="entry name" value="DNA_integrity_DisA_N_sf"/>
</dbReference>
<dbReference type="Pfam" id="PF19293">
    <property type="entry name" value="CdaA_N"/>
    <property type="match status" value="1"/>
</dbReference>
<evidence type="ECO:0000256" key="4">
    <source>
        <dbReference type="ARBA" id="ARBA00022692"/>
    </source>
</evidence>
<dbReference type="AlphaFoldDB" id="A0A9D1PR66"/>
<dbReference type="PANTHER" id="PTHR34185:SF1">
    <property type="entry name" value="DIADENYLATE CYCLASE"/>
    <property type="match status" value="1"/>
</dbReference>
<dbReference type="GO" id="GO:0006171">
    <property type="term" value="P:cAMP biosynthetic process"/>
    <property type="evidence" value="ECO:0007669"/>
    <property type="project" value="InterPro"/>
</dbReference>
<keyword evidence="5 10" id="KW-0548">Nucleotidyltransferase</keyword>
<dbReference type="GO" id="GO:0004016">
    <property type="term" value="F:adenylate cyclase activity"/>
    <property type="evidence" value="ECO:0007669"/>
    <property type="project" value="UniProtKB-UniRule"/>
</dbReference>
<evidence type="ECO:0000313" key="12">
    <source>
        <dbReference type="EMBL" id="HIV86406.1"/>
    </source>
</evidence>
<evidence type="ECO:0000256" key="1">
    <source>
        <dbReference type="ARBA" id="ARBA00000877"/>
    </source>
</evidence>
<keyword evidence="7 10" id="KW-0067">ATP-binding</keyword>
<dbReference type="FunFam" id="3.40.1700.10:FF:000002">
    <property type="entry name" value="Diadenylate cyclase"/>
    <property type="match status" value="1"/>
</dbReference>
<dbReference type="InterPro" id="IPR050338">
    <property type="entry name" value="DisA"/>
</dbReference>
<dbReference type="Pfam" id="PF02457">
    <property type="entry name" value="DAC"/>
    <property type="match status" value="1"/>
</dbReference>
<evidence type="ECO:0000256" key="3">
    <source>
        <dbReference type="ARBA" id="ARBA00022679"/>
    </source>
</evidence>
<dbReference type="InterPro" id="IPR014046">
    <property type="entry name" value="C-di-AMP_synthase"/>
</dbReference>
<evidence type="ECO:0000256" key="8">
    <source>
        <dbReference type="ARBA" id="ARBA00022989"/>
    </source>
</evidence>
<comment type="function">
    <text evidence="10">Catalyzes the condensation of 2 ATP molecules into cyclic di-AMP (c-di-AMP), a second messenger used to regulate differing processes in different bacteria.</text>
</comment>
<dbReference type="PROSITE" id="PS51794">
    <property type="entry name" value="DAC"/>
    <property type="match status" value="1"/>
</dbReference>
<comment type="catalytic activity">
    <reaction evidence="1 10">
        <text>2 ATP = 3',3'-c-di-AMP + 2 diphosphate</text>
        <dbReference type="Rhea" id="RHEA:35655"/>
        <dbReference type="ChEBI" id="CHEBI:30616"/>
        <dbReference type="ChEBI" id="CHEBI:33019"/>
        <dbReference type="ChEBI" id="CHEBI:71500"/>
        <dbReference type="EC" id="2.7.7.85"/>
    </reaction>
</comment>
<comment type="subunit">
    <text evidence="10">Probably a homodimer.</text>
</comment>
<dbReference type="NCBIfam" id="TIGR00159">
    <property type="entry name" value="diadenylate cyclase CdaA"/>
    <property type="match status" value="1"/>
</dbReference>
<keyword evidence="4 10" id="KW-0812">Transmembrane</keyword>
<comment type="caution">
    <text evidence="12">The sequence shown here is derived from an EMBL/GenBank/DDBJ whole genome shotgun (WGS) entry which is preliminary data.</text>
</comment>
<dbReference type="EMBL" id="DXIJ01000137">
    <property type="protein sequence ID" value="HIV86406.1"/>
    <property type="molecule type" value="Genomic_DNA"/>
</dbReference>
<reference evidence="12" key="2">
    <citation type="submission" date="2021-04" db="EMBL/GenBank/DDBJ databases">
        <authorList>
            <person name="Gilroy R."/>
        </authorList>
    </citation>
    <scope>NUCLEOTIDE SEQUENCE</scope>
    <source>
        <strain evidence="12">5790</strain>
    </source>
</reference>
<comment type="similarity">
    <text evidence="10">Belongs to the adenylate cyclase family. DacA/CdaA subfamily.</text>
</comment>
<dbReference type="GO" id="GO:0106408">
    <property type="term" value="F:diadenylate cyclase activity"/>
    <property type="evidence" value="ECO:0007669"/>
    <property type="project" value="UniProtKB-EC"/>
</dbReference>
<dbReference type="PANTHER" id="PTHR34185">
    <property type="entry name" value="DIADENYLATE CYCLASE"/>
    <property type="match status" value="1"/>
</dbReference>
<evidence type="ECO:0000313" key="13">
    <source>
        <dbReference type="Proteomes" id="UP000824162"/>
    </source>
</evidence>
<feature type="transmembrane region" description="Helical" evidence="10">
    <location>
        <begin position="46"/>
        <end position="63"/>
    </location>
</feature>
<evidence type="ECO:0000256" key="7">
    <source>
        <dbReference type="ARBA" id="ARBA00022840"/>
    </source>
</evidence>
<dbReference type="GO" id="GO:0005524">
    <property type="term" value="F:ATP binding"/>
    <property type="evidence" value="ECO:0007669"/>
    <property type="project" value="UniProtKB-UniRule"/>
</dbReference>
<dbReference type="Proteomes" id="UP000824162">
    <property type="component" value="Unassembled WGS sequence"/>
</dbReference>
<keyword evidence="9 10" id="KW-0472">Membrane</keyword>
<proteinExistence type="inferred from homology"/>
<dbReference type="InterPro" id="IPR003390">
    <property type="entry name" value="DNA_integrity_scan_DisA_N"/>
</dbReference>
<keyword evidence="3 10" id="KW-0808">Transferase</keyword>
<name>A0A9D1PR66_9FIRM</name>
<dbReference type="Gene3D" id="3.40.1700.10">
    <property type="entry name" value="DNA integrity scanning protein, DisA, N-terminal domain"/>
    <property type="match status" value="1"/>
</dbReference>
<evidence type="ECO:0000256" key="5">
    <source>
        <dbReference type="ARBA" id="ARBA00022695"/>
    </source>
</evidence>
<comment type="caution">
    <text evidence="10">Lacks conserved residue(s) required for the propagation of feature annotation.</text>
</comment>
<accession>A0A9D1PR66</accession>
<reference evidence="12" key="1">
    <citation type="journal article" date="2021" name="PeerJ">
        <title>Extensive microbial diversity within the chicken gut microbiome revealed by metagenomics and culture.</title>
        <authorList>
            <person name="Gilroy R."/>
            <person name="Ravi A."/>
            <person name="Getino M."/>
            <person name="Pursley I."/>
            <person name="Horton D.L."/>
            <person name="Alikhan N.F."/>
            <person name="Baker D."/>
            <person name="Gharbi K."/>
            <person name="Hall N."/>
            <person name="Watson M."/>
            <person name="Adriaenssens E.M."/>
            <person name="Foster-Nyarko E."/>
            <person name="Jarju S."/>
            <person name="Secka A."/>
            <person name="Antonio M."/>
            <person name="Oren A."/>
            <person name="Chaudhuri R.R."/>
            <person name="La Ragione R."/>
            <person name="Hildebrand F."/>
            <person name="Pallen M.J."/>
        </authorList>
    </citation>
    <scope>NUCLEOTIDE SEQUENCE</scope>
    <source>
        <strain evidence="12">5790</strain>
    </source>
</reference>
<keyword evidence="6 10" id="KW-0547">Nucleotide-binding</keyword>
<dbReference type="SUPFAM" id="SSF143597">
    <property type="entry name" value="YojJ-like"/>
    <property type="match status" value="1"/>
</dbReference>
<dbReference type="HAMAP" id="MF_01499">
    <property type="entry name" value="DacA"/>
    <property type="match status" value="1"/>
</dbReference>
<sequence length="282" mass="30704">MITNFINSAIDQISLLRLADAVDICIVAVLVYFVLKFIRDSRTARLLKGVIMIIIAVQIVYLFNLHVTSYILSKCAQIGVIALVVIFQPELRRALDQVGKTSLSGWISNETETDTKTMEMIIEVSHAAQAMSNTKTGALIVIEQGADIGPLISAGIKIDGEVSSELLINIFIPNTPLHDGAVIIRDNRITMAACVLPLSQNPHITTELGTRHRAGLGISEESNVAVVIVSEETGTISVAHKGLLTRDLTEDTVKSTLKELLISKADRKQPGRAFNIFGRRGH</sequence>
<dbReference type="PIRSF" id="PIRSF004793">
    <property type="entry name" value="UCP004793"/>
    <property type="match status" value="1"/>
</dbReference>